<dbReference type="AlphaFoldDB" id="A0A0A8VGF0"/>
<dbReference type="RefSeq" id="WP_004719915.1">
    <property type="nucleotide sequence ID" value="NZ_CABIHR010000014.1"/>
</dbReference>
<reference evidence="1" key="1">
    <citation type="journal article" date="2015" name="Genome Announc.">
        <title>Complete Genome Sequence of Yersinia ruckeri Strain CSF007-82, Etiologic Agent of Red Mouth Disease in Salmonid Fish.</title>
        <authorList>
            <person name="Nelson M.C."/>
            <person name="LaPatra S.E."/>
            <person name="Welch T.J."/>
            <person name="Graf J."/>
        </authorList>
    </citation>
    <scope>NUCLEOTIDE SEQUENCE</scope>
    <source>
        <strain evidence="1">CSF007-82</strain>
    </source>
</reference>
<protein>
    <submittedName>
        <fullName evidence="1">Uncharacterized protein</fullName>
    </submittedName>
</protein>
<organism evidence="1">
    <name type="scientific">Yersinia ruckeri</name>
    <dbReference type="NCBI Taxonomy" id="29486"/>
    <lineage>
        <taxon>Bacteria</taxon>
        <taxon>Pseudomonadati</taxon>
        <taxon>Pseudomonadota</taxon>
        <taxon>Gammaproteobacteria</taxon>
        <taxon>Enterobacterales</taxon>
        <taxon>Yersiniaceae</taxon>
        <taxon>Yersinia</taxon>
    </lineage>
</organism>
<sequence>MLVYIIDHCPSFYWLLVADNRILTLATTLIEKAQYTVTPATYGAKVLTRLAACLSMRANVMELVWGIYG</sequence>
<proteinExistence type="predicted"/>
<accession>A0A0A8VGF0</accession>
<dbReference type="GeneID" id="66879399"/>
<dbReference type="EMBL" id="LN681231">
    <property type="protein sequence ID" value="CEK27453.1"/>
    <property type="molecule type" value="Genomic_DNA"/>
</dbReference>
<evidence type="ECO:0000313" key="1">
    <source>
        <dbReference type="EMBL" id="CEK27453.1"/>
    </source>
</evidence>
<gene>
    <name evidence="1" type="ORF">CSF007_8500</name>
</gene>
<name>A0A0A8VGF0_YERRU</name>